<dbReference type="Proteomes" id="UP001396334">
    <property type="component" value="Unassembled WGS sequence"/>
</dbReference>
<gene>
    <name evidence="1" type="ORF">V6N11_011091</name>
</gene>
<proteinExistence type="predicted"/>
<dbReference type="EMBL" id="JBBPBN010000016">
    <property type="protein sequence ID" value="KAK9021086.1"/>
    <property type="molecule type" value="Genomic_DNA"/>
</dbReference>
<evidence type="ECO:0000313" key="2">
    <source>
        <dbReference type="Proteomes" id="UP001396334"/>
    </source>
</evidence>
<evidence type="ECO:0008006" key="3">
    <source>
        <dbReference type="Google" id="ProtNLM"/>
    </source>
</evidence>
<comment type="caution">
    <text evidence="1">The sequence shown here is derived from an EMBL/GenBank/DDBJ whole genome shotgun (WGS) entry which is preliminary data.</text>
</comment>
<sequence length="249" mass="27917">MDILPRKLEHLGRLLWKWGATSKASRKLLKESLEARLKELDDCEPDEEVLAEMINVKLARKKTNTILDIEDSLGRTVSNTEDILEVASAYFSDLFTASQVGDAASILDNVHCGITAEMNNALLEPFKGEEVWAALKTMTPLKAPGPRNGRVNQNIDIRFPRVSDLIVTETNTWRSSLVHSLFDPSLANIILCIPLGKSKPPDELIWRGDNTGIYSPKSGYKILLEDELSSNDLINDPRFTLFKAFYCNL</sequence>
<accession>A0ABR2S762</accession>
<organism evidence="1 2">
    <name type="scientific">Hibiscus sabdariffa</name>
    <name type="common">roselle</name>
    <dbReference type="NCBI Taxonomy" id="183260"/>
    <lineage>
        <taxon>Eukaryota</taxon>
        <taxon>Viridiplantae</taxon>
        <taxon>Streptophyta</taxon>
        <taxon>Embryophyta</taxon>
        <taxon>Tracheophyta</taxon>
        <taxon>Spermatophyta</taxon>
        <taxon>Magnoliopsida</taxon>
        <taxon>eudicotyledons</taxon>
        <taxon>Gunneridae</taxon>
        <taxon>Pentapetalae</taxon>
        <taxon>rosids</taxon>
        <taxon>malvids</taxon>
        <taxon>Malvales</taxon>
        <taxon>Malvaceae</taxon>
        <taxon>Malvoideae</taxon>
        <taxon>Hibiscus</taxon>
    </lineage>
</organism>
<keyword evidence="2" id="KW-1185">Reference proteome</keyword>
<protein>
    <recommendedName>
        <fullName evidence="3">Reverse transcriptase</fullName>
    </recommendedName>
</protein>
<name>A0ABR2S762_9ROSI</name>
<reference evidence="1 2" key="1">
    <citation type="journal article" date="2024" name="G3 (Bethesda)">
        <title>Genome assembly of Hibiscus sabdariffa L. provides insights into metabolisms of medicinal natural products.</title>
        <authorList>
            <person name="Kim T."/>
        </authorList>
    </citation>
    <scope>NUCLEOTIDE SEQUENCE [LARGE SCALE GENOMIC DNA]</scope>
    <source>
        <strain evidence="1">TK-2024</strain>
        <tissue evidence="1">Old leaves</tissue>
    </source>
</reference>
<evidence type="ECO:0000313" key="1">
    <source>
        <dbReference type="EMBL" id="KAK9021086.1"/>
    </source>
</evidence>